<evidence type="ECO:0000313" key="8">
    <source>
        <dbReference type="Proteomes" id="UP001231166"/>
    </source>
</evidence>
<reference evidence="6" key="2">
    <citation type="submission" date="2023-07" db="EMBL/GenBank/DDBJ databases">
        <title>Genomic analysis of Rhodococcus opacus VOC-14 with glycol ethers degradation activity.</title>
        <authorList>
            <person name="Narkevich D.A."/>
            <person name="Hlushen A.M."/>
            <person name="Akhremchuk A.E."/>
            <person name="Sikolenko M.A."/>
            <person name="Valentovich L.N."/>
        </authorList>
    </citation>
    <scope>NUCLEOTIDE SEQUENCE</scope>
    <source>
        <strain evidence="6">VOC-14</strain>
        <plasmid evidence="6">pRho-VOC14-L</plasmid>
    </source>
</reference>
<feature type="domain" description="HpcH/HpaI aldolase/citrate lyase" evidence="4">
    <location>
        <begin position="26"/>
        <end position="236"/>
    </location>
</feature>
<keyword evidence="2" id="KW-0479">Metal-binding</keyword>
<dbReference type="GO" id="GO:0016832">
    <property type="term" value="F:aldehyde-lyase activity"/>
    <property type="evidence" value="ECO:0007669"/>
    <property type="project" value="TreeGrafter"/>
</dbReference>
<dbReference type="EMBL" id="CP130956">
    <property type="protein sequence ID" value="WLF52151.1"/>
    <property type="molecule type" value="Genomic_DNA"/>
</dbReference>
<dbReference type="PANTHER" id="PTHR30502:SF0">
    <property type="entry name" value="PHOSPHOENOLPYRUVATE CARBOXYLASE FAMILY PROTEIN"/>
    <property type="match status" value="1"/>
</dbReference>
<accession>A0AAX3YSU1</accession>
<evidence type="ECO:0000313" key="7">
    <source>
        <dbReference type="Proteomes" id="UP001066327"/>
    </source>
</evidence>
<dbReference type="PANTHER" id="PTHR30502">
    <property type="entry name" value="2-KETO-3-DEOXY-L-RHAMNONATE ALDOLASE"/>
    <property type="match status" value="1"/>
</dbReference>
<dbReference type="Pfam" id="PF03328">
    <property type="entry name" value="HpcH_HpaI"/>
    <property type="match status" value="1"/>
</dbReference>
<evidence type="ECO:0000256" key="1">
    <source>
        <dbReference type="ARBA" id="ARBA00005568"/>
    </source>
</evidence>
<geneLocation type="plasmid" evidence="6 8">
    <name>pRho-VOC14-L</name>
</geneLocation>
<dbReference type="GO" id="GO:0005737">
    <property type="term" value="C:cytoplasm"/>
    <property type="evidence" value="ECO:0007669"/>
    <property type="project" value="TreeGrafter"/>
</dbReference>
<dbReference type="InterPro" id="IPR015813">
    <property type="entry name" value="Pyrv/PenolPyrv_kinase-like_dom"/>
</dbReference>
<name>A0AAX3YSU1_RHOOP</name>
<evidence type="ECO:0000259" key="4">
    <source>
        <dbReference type="Pfam" id="PF03328"/>
    </source>
</evidence>
<dbReference type="Proteomes" id="UP001066327">
    <property type="component" value="Unassembled WGS sequence"/>
</dbReference>
<keyword evidence="3 6" id="KW-0456">Lyase</keyword>
<protein>
    <submittedName>
        <fullName evidence="6">Aldolase/citrate lyase family protein</fullName>
    </submittedName>
</protein>
<organism evidence="6 8">
    <name type="scientific">Rhodococcus opacus</name>
    <name type="common">Nocardia opaca</name>
    <dbReference type="NCBI Taxonomy" id="37919"/>
    <lineage>
        <taxon>Bacteria</taxon>
        <taxon>Bacillati</taxon>
        <taxon>Actinomycetota</taxon>
        <taxon>Actinomycetes</taxon>
        <taxon>Mycobacteriales</taxon>
        <taxon>Nocardiaceae</taxon>
        <taxon>Rhodococcus</taxon>
    </lineage>
</organism>
<dbReference type="GO" id="GO:0046872">
    <property type="term" value="F:metal ion binding"/>
    <property type="evidence" value="ECO:0007669"/>
    <property type="project" value="UniProtKB-KW"/>
</dbReference>
<comment type="similarity">
    <text evidence="1">Belongs to the HpcH/HpaI aldolase family.</text>
</comment>
<dbReference type="AlphaFoldDB" id="A0AAX3YSU1"/>
<dbReference type="Gene3D" id="3.20.20.60">
    <property type="entry name" value="Phosphoenolpyruvate-binding domains"/>
    <property type="match status" value="1"/>
</dbReference>
<gene>
    <name evidence="5" type="ORF">O4328_44690</name>
    <name evidence="6" type="ORF">Q5707_42800</name>
</gene>
<dbReference type="InterPro" id="IPR050251">
    <property type="entry name" value="HpcH-HpaI_aldolase"/>
</dbReference>
<evidence type="ECO:0000256" key="3">
    <source>
        <dbReference type="ARBA" id="ARBA00023239"/>
    </source>
</evidence>
<dbReference type="RefSeq" id="WP_269593158.1">
    <property type="nucleotide sequence ID" value="NZ_CP130956.1"/>
</dbReference>
<evidence type="ECO:0000256" key="2">
    <source>
        <dbReference type="ARBA" id="ARBA00022723"/>
    </source>
</evidence>
<proteinExistence type="inferred from homology"/>
<keyword evidence="6" id="KW-0614">Plasmid</keyword>
<sequence length="279" mass="30060">MILRRNHLLETLQDNRIALGCSLNESRDPGMVYAMAAAGADTVFIDQEHNLHNTETVFDLVAHAHAAGITPLVRPPQIDYAWITRLLDGGCQSLLIPHVRHPSEVEHLIDLAFYHPGGRRGVALVGGAGVNYQEVTSATDAMRWANANLLIALIIETPEAVEALEELLLPGVGLALVGHGDLAQLYGVPGDSRHHLVLEAQERVRALCAERGIAYGVFQPNPHLIADEVALGAQLIVHGGVFSFIRTSVGNFRRTVDEALTANSTSELVQPCGGPSAHR</sequence>
<dbReference type="EMBL" id="JAPWIS010000063">
    <property type="protein sequence ID" value="MCZ4590631.1"/>
    <property type="molecule type" value="Genomic_DNA"/>
</dbReference>
<reference evidence="5" key="1">
    <citation type="submission" date="2022-12" db="EMBL/GenBank/DDBJ databases">
        <authorList>
            <person name="Krivoruchko A.V."/>
            <person name="Elkin A."/>
        </authorList>
    </citation>
    <scope>NUCLEOTIDE SEQUENCE</scope>
    <source>
        <strain evidence="5">IEGM 249</strain>
    </source>
</reference>
<keyword evidence="7" id="KW-1185">Reference proteome</keyword>
<evidence type="ECO:0000313" key="5">
    <source>
        <dbReference type="EMBL" id="MCZ4590631.1"/>
    </source>
</evidence>
<evidence type="ECO:0000313" key="6">
    <source>
        <dbReference type="EMBL" id="WLF52151.1"/>
    </source>
</evidence>
<dbReference type="Proteomes" id="UP001231166">
    <property type="component" value="Plasmid pRho-VOC14-L"/>
</dbReference>
<dbReference type="SUPFAM" id="SSF51621">
    <property type="entry name" value="Phosphoenolpyruvate/pyruvate domain"/>
    <property type="match status" value="1"/>
</dbReference>
<dbReference type="InterPro" id="IPR005000">
    <property type="entry name" value="Aldolase/citrate-lyase_domain"/>
</dbReference>
<dbReference type="InterPro" id="IPR040442">
    <property type="entry name" value="Pyrv_kinase-like_dom_sf"/>
</dbReference>